<gene>
    <name evidence="2" type="ordered locus">Cyagr_2228</name>
</gene>
<feature type="transmembrane region" description="Helical" evidence="1">
    <location>
        <begin position="108"/>
        <end position="129"/>
    </location>
</feature>
<feature type="transmembrane region" description="Helical" evidence="1">
    <location>
        <begin position="174"/>
        <end position="201"/>
    </location>
</feature>
<dbReference type="Proteomes" id="UP000010388">
    <property type="component" value="Chromosome"/>
</dbReference>
<dbReference type="HOGENOM" id="CLU_554039_0_0_3"/>
<dbReference type="EMBL" id="CP003495">
    <property type="protein sequence ID" value="AFY29341.1"/>
    <property type="molecule type" value="Genomic_DNA"/>
</dbReference>
<feature type="transmembrane region" description="Helical" evidence="1">
    <location>
        <begin position="12"/>
        <end position="31"/>
    </location>
</feature>
<evidence type="ECO:0000256" key="1">
    <source>
        <dbReference type="SAM" id="Phobius"/>
    </source>
</evidence>
<protein>
    <submittedName>
        <fullName evidence="2">Uncharacterized protein</fullName>
    </submittedName>
</protein>
<proteinExistence type="predicted"/>
<evidence type="ECO:0000313" key="2">
    <source>
        <dbReference type="EMBL" id="AFY29341.1"/>
    </source>
</evidence>
<dbReference type="KEGG" id="cgc:Cyagr_2228"/>
<dbReference type="AlphaFoldDB" id="K9P9H4"/>
<feature type="transmembrane region" description="Helical" evidence="1">
    <location>
        <begin position="322"/>
        <end position="347"/>
    </location>
</feature>
<keyword evidence="1" id="KW-1133">Transmembrane helix</keyword>
<name>K9P9H4_CYAGP</name>
<organism evidence="2 3">
    <name type="scientific">Cyanobium gracile (strain ATCC 27147 / PCC 6307)</name>
    <dbReference type="NCBI Taxonomy" id="292564"/>
    <lineage>
        <taxon>Bacteria</taxon>
        <taxon>Bacillati</taxon>
        <taxon>Cyanobacteriota</taxon>
        <taxon>Cyanophyceae</taxon>
        <taxon>Synechococcales</taxon>
        <taxon>Prochlorococcaceae</taxon>
        <taxon>Cyanobium</taxon>
    </lineage>
</organism>
<feature type="transmembrane region" description="Helical" evidence="1">
    <location>
        <begin position="410"/>
        <end position="431"/>
    </location>
</feature>
<keyword evidence="1" id="KW-0472">Membrane</keyword>
<dbReference type="STRING" id="292564.Cyagr_2228"/>
<evidence type="ECO:0000313" key="3">
    <source>
        <dbReference type="Proteomes" id="UP000010388"/>
    </source>
</evidence>
<accession>K9P9H4</accession>
<sequence length="492" mass="55214">MTLATVRRLLSLLLHPLPASITALFLSLLLFDAFPADSLMYHLPYSARFLHLPGFPDFTNVTEGRYQGFPSLWRILLGPGLAWYHPRLFIVPNLLALALLVYSCRRFLAISAALAICCCLTFPVALFGFRSSLQDFFVNAMVLVASLCLFQPAAEPGADPRPPAWIRRWDLLGLLCLVLAANVKFQGLFMAVVVLIATLFFRWRDQSSSRSEPWHPRRGSIVLASLLAVLIFAQPLLNISRFGNPFYPVRILGLSGTEPPTSSPIQYLPRLPLLTNAASFVVSVTEVDPIIRSEAGFSFSRSWHNHNLPRKQYFPTAPDYPWILTGGSNGLLFLALLMGAFLSVFGWRGKLHLPLTPVLILRRRLLITSLLFMVLPQSMELRYYMSTLFATALVAVGGDGSRLRQLMRWLVVAGLWFTLVFSFLQPVYFWARTGEWISARGLLTPDVFYNLPSEQQCLDKYALWKGPISKAPDRTSGDVQDALACHVRLTKP</sequence>
<keyword evidence="1" id="KW-0812">Transmembrane</keyword>
<feature type="transmembrane region" description="Helical" evidence="1">
    <location>
        <begin position="221"/>
        <end position="239"/>
    </location>
</feature>
<feature type="transmembrane region" description="Helical" evidence="1">
    <location>
        <begin position="81"/>
        <end position="102"/>
    </location>
</feature>
<reference evidence="3" key="1">
    <citation type="journal article" date="2013" name="Proc. Natl. Acad. Sci. U.S.A.">
        <title>Improving the coverage of the cyanobacterial phylum using diversity-driven genome sequencing.</title>
        <authorList>
            <person name="Shih P.M."/>
            <person name="Wu D."/>
            <person name="Latifi A."/>
            <person name="Axen S.D."/>
            <person name="Fewer D.P."/>
            <person name="Talla E."/>
            <person name="Calteau A."/>
            <person name="Cai F."/>
            <person name="Tandeau de Marsac N."/>
            <person name="Rippka R."/>
            <person name="Herdman M."/>
            <person name="Sivonen K."/>
            <person name="Coursin T."/>
            <person name="Laurent T."/>
            <person name="Goodwin L."/>
            <person name="Nolan M."/>
            <person name="Davenport K.W."/>
            <person name="Han C.S."/>
            <person name="Rubin E.M."/>
            <person name="Eisen J.A."/>
            <person name="Woyke T."/>
            <person name="Gugger M."/>
            <person name="Kerfeld C.A."/>
        </authorList>
    </citation>
    <scope>NUCLEOTIDE SEQUENCE [LARGE SCALE GENOMIC DNA]</scope>
    <source>
        <strain evidence="3">ATCC 27147 / PCC 6307</strain>
    </source>
</reference>